<dbReference type="Proteomes" id="UP000235619">
    <property type="component" value="Unassembled WGS sequence"/>
</dbReference>
<keyword evidence="1" id="KW-0175">Coiled coil</keyword>
<sequence length="236" mass="28012">MQVIPVDLYESLEELDPKIKAVILKLIKYWGEIVKRDDFLELKKTVEKLADSVEKLAEVQKKTEYEVRALAEAQRKTEERLNELVEAQRKTEERLEKLIEEHRKTREQLGGLSHTVGYFIENEAYKHLPKLLKKDFNLEIEDRLIRDYIEVSPNKYEEINIYGKGKIDGKKVVILGEVKTQLKKSDLDTFLKKVYRLERLIPEEKFLVCVTHQAHPQVRKYAKEKGIKLYFTYEFE</sequence>
<dbReference type="EMBL" id="PNJD01000292">
    <property type="protein sequence ID" value="PMP96095.1"/>
    <property type="molecule type" value="Genomic_DNA"/>
</dbReference>
<comment type="caution">
    <text evidence="3">The sequence shown here is derived from an EMBL/GenBank/DDBJ whole genome shotgun (WGS) entry which is preliminary data.</text>
</comment>
<dbReference type="PANTHER" id="PTHR38753:SF1">
    <property type="entry name" value="SLR1441 PROTEIN"/>
    <property type="match status" value="1"/>
</dbReference>
<feature type="domain" description="DUF8196" evidence="2">
    <location>
        <begin position="123"/>
        <end position="227"/>
    </location>
</feature>
<proteinExistence type="predicted"/>
<accession>A0A2N7QCB3</accession>
<dbReference type="AlphaFoldDB" id="A0A2N7QCB3"/>
<gene>
    <name evidence="3" type="ORF">C0169_04805</name>
</gene>
<dbReference type="PANTHER" id="PTHR38753">
    <property type="entry name" value="SLR1441 PROTEIN"/>
    <property type="match status" value="1"/>
</dbReference>
<name>A0A2N7QCB3_9BACT</name>
<evidence type="ECO:0000313" key="4">
    <source>
        <dbReference type="Proteomes" id="UP000235619"/>
    </source>
</evidence>
<protein>
    <submittedName>
        <fullName evidence="3">Chordopoxvirus fusion protein</fullName>
    </submittedName>
</protein>
<evidence type="ECO:0000259" key="2">
    <source>
        <dbReference type="Pfam" id="PF26618"/>
    </source>
</evidence>
<dbReference type="Pfam" id="PF26618">
    <property type="entry name" value="DUF8196"/>
    <property type="match status" value="1"/>
</dbReference>
<evidence type="ECO:0000256" key="1">
    <source>
        <dbReference type="SAM" id="Coils"/>
    </source>
</evidence>
<evidence type="ECO:0000313" key="3">
    <source>
        <dbReference type="EMBL" id="PMP96095.1"/>
    </source>
</evidence>
<feature type="coiled-coil region" evidence="1">
    <location>
        <begin position="42"/>
        <end position="108"/>
    </location>
</feature>
<reference evidence="3 4" key="1">
    <citation type="submission" date="2018-01" db="EMBL/GenBank/DDBJ databases">
        <title>Metagenomic assembled genomes from two thermal pools in the Uzon Caldera, Kamchatka, Russia.</title>
        <authorList>
            <person name="Wilkins L."/>
            <person name="Ettinger C."/>
        </authorList>
    </citation>
    <scope>NUCLEOTIDE SEQUENCE [LARGE SCALE GENOMIC DNA]</scope>
    <source>
        <strain evidence="3">ARK-04</strain>
    </source>
</reference>
<organism evidence="3 4">
    <name type="scientific">Thermodesulfobacterium geofontis</name>
    <dbReference type="NCBI Taxonomy" id="1295609"/>
    <lineage>
        <taxon>Bacteria</taxon>
        <taxon>Pseudomonadati</taxon>
        <taxon>Thermodesulfobacteriota</taxon>
        <taxon>Thermodesulfobacteria</taxon>
        <taxon>Thermodesulfobacteriales</taxon>
        <taxon>Thermodesulfobacteriaceae</taxon>
        <taxon>Thermodesulfobacterium</taxon>
    </lineage>
</organism>
<dbReference type="InterPro" id="IPR058509">
    <property type="entry name" value="DUF8196"/>
</dbReference>